<dbReference type="OrthoDB" id="9804019at2"/>
<dbReference type="Gene3D" id="1.10.10.60">
    <property type="entry name" value="Homeodomain-like"/>
    <property type="match status" value="1"/>
</dbReference>
<evidence type="ECO:0000259" key="6">
    <source>
        <dbReference type="PROSITE" id="PS50045"/>
    </source>
</evidence>
<dbReference type="PROSITE" id="PS00688">
    <property type="entry name" value="SIGMA54_INTERACT_3"/>
    <property type="match status" value="1"/>
</dbReference>
<evidence type="ECO:0000256" key="5">
    <source>
        <dbReference type="ARBA" id="ARBA00023163"/>
    </source>
</evidence>
<dbReference type="Gene3D" id="3.40.50.300">
    <property type="entry name" value="P-loop containing nucleotide triphosphate hydrolases"/>
    <property type="match status" value="1"/>
</dbReference>
<dbReference type="Pfam" id="PF00158">
    <property type="entry name" value="Sigma54_activat"/>
    <property type="match status" value="1"/>
</dbReference>
<dbReference type="InterPro" id="IPR002078">
    <property type="entry name" value="Sigma_54_int"/>
</dbReference>
<dbReference type="SUPFAM" id="SSF52540">
    <property type="entry name" value="P-loop containing nucleoside triphosphate hydrolases"/>
    <property type="match status" value="1"/>
</dbReference>
<dbReference type="CDD" id="cd00009">
    <property type="entry name" value="AAA"/>
    <property type="match status" value="1"/>
</dbReference>
<proteinExistence type="predicted"/>
<feature type="domain" description="Sigma-54 factor interaction" evidence="6">
    <location>
        <begin position="194"/>
        <end position="423"/>
    </location>
</feature>
<evidence type="ECO:0000313" key="7">
    <source>
        <dbReference type="EMBL" id="OUL55951.1"/>
    </source>
</evidence>
<dbReference type="InterPro" id="IPR003593">
    <property type="entry name" value="AAA+_ATPase"/>
</dbReference>
<dbReference type="PANTHER" id="PTHR32071:SF35">
    <property type="entry name" value="ANAEROBIC NITRIC OXIDE REDUCTASE TRANSCRIPTION REGULATOR NORR"/>
    <property type="match status" value="1"/>
</dbReference>
<dbReference type="SUPFAM" id="SSF46689">
    <property type="entry name" value="Homeodomain-like"/>
    <property type="match status" value="1"/>
</dbReference>
<dbReference type="Pfam" id="PF01590">
    <property type="entry name" value="GAF"/>
    <property type="match status" value="1"/>
</dbReference>
<dbReference type="InterPro" id="IPR009057">
    <property type="entry name" value="Homeodomain-like_sf"/>
</dbReference>
<keyword evidence="1" id="KW-0547">Nucleotide-binding</keyword>
<dbReference type="GO" id="GO:0006355">
    <property type="term" value="P:regulation of DNA-templated transcription"/>
    <property type="evidence" value="ECO:0007669"/>
    <property type="project" value="InterPro"/>
</dbReference>
<dbReference type="Pfam" id="PF25601">
    <property type="entry name" value="AAA_lid_14"/>
    <property type="match status" value="1"/>
</dbReference>
<dbReference type="InterPro" id="IPR058031">
    <property type="entry name" value="AAA_lid_NorR"/>
</dbReference>
<keyword evidence="5" id="KW-0804">Transcription</keyword>
<protein>
    <submittedName>
        <fullName evidence="7">Nitric oxide reductase transcription regulator</fullName>
    </submittedName>
</protein>
<dbReference type="NCBIfam" id="NF003451">
    <property type="entry name" value="PRK05022.1"/>
    <property type="match status" value="1"/>
</dbReference>
<evidence type="ECO:0000256" key="3">
    <source>
        <dbReference type="ARBA" id="ARBA00023015"/>
    </source>
</evidence>
<dbReference type="InterPro" id="IPR003018">
    <property type="entry name" value="GAF"/>
</dbReference>
<gene>
    <name evidence="7" type="ORF">B1199_19795</name>
</gene>
<evidence type="ECO:0000256" key="2">
    <source>
        <dbReference type="ARBA" id="ARBA00022840"/>
    </source>
</evidence>
<dbReference type="PROSITE" id="PS50045">
    <property type="entry name" value="SIGMA54_INTERACT_4"/>
    <property type="match status" value="1"/>
</dbReference>
<dbReference type="InterPro" id="IPR027417">
    <property type="entry name" value="P-loop_NTPase"/>
</dbReference>
<dbReference type="GO" id="GO:0003677">
    <property type="term" value="F:DNA binding"/>
    <property type="evidence" value="ECO:0007669"/>
    <property type="project" value="UniProtKB-KW"/>
</dbReference>
<dbReference type="AlphaFoldDB" id="A0A244CKP8"/>
<dbReference type="InterPro" id="IPR025943">
    <property type="entry name" value="Sigma_54_int_dom_ATP-bd_2"/>
</dbReference>
<evidence type="ECO:0000256" key="4">
    <source>
        <dbReference type="ARBA" id="ARBA00023125"/>
    </source>
</evidence>
<dbReference type="SMART" id="SM00065">
    <property type="entry name" value="GAF"/>
    <property type="match status" value="1"/>
</dbReference>
<dbReference type="PROSITE" id="PS00675">
    <property type="entry name" value="SIGMA54_INTERACT_1"/>
    <property type="match status" value="1"/>
</dbReference>
<dbReference type="InterPro" id="IPR025662">
    <property type="entry name" value="Sigma_54_int_dom_ATP-bd_1"/>
</dbReference>
<evidence type="ECO:0000313" key="8">
    <source>
        <dbReference type="Proteomes" id="UP000194841"/>
    </source>
</evidence>
<name>A0A244CKP8_PSEDV</name>
<keyword evidence="4" id="KW-0238">DNA-binding</keyword>
<keyword evidence="2" id="KW-0067">ATP-binding</keyword>
<reference evidence="7 8" key="1">
    <citation type="submission" date="2017-02" db="EMBL/GenBank/DDBJ databases">
        <title>Pseudoalteromonas ulvae TC14 Genome.</title>
        <authorList>
            <person name="Molmeret M."/>
        </authorList>
    </citation>
    <scope>NUCLEOTIDE SEQUENCE [LARGE SCALE GENOMIC DNA]</scope>
    <source>
        <strain evidence="7">TC14</strain>
    </source>
</reference>
<keyword evidence="3" id="KW-0805">Transcription regulation</keyword>
<dbReference type="PROSITE" id="PS00676">
    <property type="entry name" value="SIGMA54_INTERACT_2"/>
    <property type="match status" value="1"/>
</dbReference>
<dbReference type="Gene3D" id="1.10.8.60">
    <property type="match status" value="1"/>
</dbReference>
<keyword evidence="8" id="KW-1185">Reference proteome</keyword>
<accession>A0A244CKP8</accession>
<dbReference type="InterPro" id="IPR029016">
    <property type="entry name" value="GAF-like_dom_sf"/>
</dbReference>
<dbReference type="Proteomes" id="UP000194841">
    <property type="component" value="Unassembled WGS sequence"/>
</dbReference>
<organism evidence="7 8">
    <name type="scientific">Pseudoalteromonas ulvae</name>
    <dbReference type="NCBI Taxonomy" id="107327"/>
    <lineage>
        <taxon>Bacteria</taxon>
        <taxon>Pseudomonadati</taxon>
        <taxon>Pseudomonadota</taxon>
        <taxon>Gammaproteobacteria</taxon>
        <taxon>Alteromonadales</taxon>
        <taxon>Pseudoalteromonadaceae</taxon>
        <taxon>Pseudoalteromonas</taxon>
    </lineage>
</organism>
<evidence type="ECO:0000256" key="1">
    <source>
        <dbReference type="ARBA" id="ARBA00022741"/>
    </source>
</evidence>
<dbReference type="PANTHER" id="PTHR32071">
    <property type="entry name" value="TRANSCRIPTIONAL REGULATORY PROTEIN"/>
    <property type="match status" value="1"/>
</dbReference>
<dbReference type="SMART" id="SM00382">
    <property type="entry name" value="AAA"/>
    <property type="match status" value="1"/>
</dbReference>
<sequence>MTSLSHNALIELALDLTQSLNSADRFDRLLDTIRKTIHCDAIALLLYQDSLLKPLAMQGLSKETLGRRFILNEHPRFERICQSESPTRFSSDCSLPDPYDGLLRDSEDDLPVHACMGLPLHANNQLIGVLTLDSLSPGIFDQIPERVLAIISAMASATLNTAIHLEQLELQAQHNKNVVAELTQEAWQKDGGEIIGQSPVITALKNDIQVAASSDLTILITGETGVGKELVARTLHQASHRHHAPLVYVNCAALPENLIESELFGHVKGAFTGALKNRAGKFNLADGGTLFLDEIGELPILAQSKLLRALQNQEIQPVGQDHIHKVNVRVITATNRDLNVEVQAGRFRADLFHRLSVYPIDVPPLRERIGDIPILAGFFVELARRKFAVSQFKLSPQVIVNLSQYSWPGNVRELEHVINRAALKARARSPQQPIITLQPEDCTDLPADLLTHSSELDTPTSPELSYTLGHSLKEATEHFQRQTILNVLVKHHGNIAATARELLTDRANLTRLIKRLGIKINKQISL</sequence>
<dbReference type="EMBL" id="MWPV01000008">
    <property type="protein sequence ID" value="OUL55951.1"/>
    <property type="molecule type" value="Genomic_DNA"/>
</dbReference>
<dbReference type="GO" id="GO:0005524">
    <property type="term" value="F:ATP binding"/>
    <property type="evidence" value="ECO:0007669"/>
    <property type="project" value="UniProtKB-KW"/>
</dbReference>
<dbReference type="FunFam" id="3.40.50.300:FF:000006">
    <property type="entry name" value="DNA-binding transcriptional regulator NtrC"/>
    <property type="match status" value="1"/>
</dbReference>
<dbReference type="InterPro" id="IPR025944">
    <property type="entry name" value="Sigma_54_int_dom_CS"/>
</dbReference>
<dbReference type="RefSeq" id="WP_086745871.1">
    <property type="nucleotide sequence ID" value="NZ_MWPV01000008.1"/>
</dbReference>
<dbReference type="Gene3D" id="3.30.450.40">
    <property type="match status" value="1"/>
</dbReference>
<dbReference type="SUPFAM" id="SSF55781">
    <property type="entry name" value="GAF domain-like"/>
    <property type="match status" value="1"/>
</dbReference>
<comment type="caution">
    <text evidence="7">The sequence shown here is derived from an EMBL/GenBank/DDBJ whole genome shotgun (WGS) entry which is preliminary data.</text>
</comment>